<geneLocation type="plasmid" evidence="1 2">
    <name>unnamed1</name>
</geneLocation>
<keyword evidence="1" id="KW-0614">Plasmid</keyword>
<dbReference type="Proteomes" id="UP000501849">
    <property type="component" value="Plasmid unnamed1"/>
</dbReference>
<protein>
    <submittedName>
        <fullName evidence="1">Uncharacterized protein</fullName>
    </submittedName>
</protein>
<dbReference type="KEGG" id="mfre:EXE63_01275"/>
<proteinExistence type="predicted"/>
<keyword evidence="2" id="KW-1185">Reference proteome</keyword>
<dbReference type="RefSeq" id="WP_168140477.1">
    <property type="nucleotide sequence ID" value="NZ_CP038797.1"/>
</dbReference>
<reference evidence="1 2" key="1">
    <citation type="submission" date="2019-04" db="EMBL/GenBank/DDBJ databases">
        <title>Draft, Whole-Genome Sequence of the Anthracene-degrading Mycobacterium frederiksbergense LB501T, Isolated from a Polycyclic Aromatic Hydrocarbon (PAH)-Contaminated Soil.</title>
        <authorList>
            <person name="Augelletti F."/>
        </authorList>
    </citation>
    <scope>NUCLEOTIDE SEQUENCE [LARGE SCALE GENOMIC DNA]</scope>
    <source>
        <strain evidence="1 2">LB 501T</strain>
        <plasmid evidence="1 2">unnamed1</plasmid>
    </source>
</reference>
<accession>A0A6H0S0Y3</accession>
<dbReference type="EMBL" id="CP038797">
    <property type="protein sequence ID" value="QIV79697.1"/>
    <property type="molecule type" value="Genomic_DNA"/>
</dbReference>
<sequence length="191" mass="21474">MDKIERQLQSTLKRLHAEDLVDLPNSSRTKGRYEGFLLQRDDILPGRGTDLYRVPTAEESFPVPLTLFTEGWIYVLEDTELALLLITIRNLSKHGAQPLPLSGENRSLRYGLGEDAFESHRVLEYLNLVDVNSDYRRQSNGRIANYEDQGQGEPHKLQFLPEGLSKPAMATFLSAIGSQLDQADTQASEGT</sequence>
<gene>
    <name evidence="1" type="ORF">EXE63_01275</name>
</gene>
<name>A0A6H0S0Y3_9MYCO</name>
<dbReference type="AlphaFoldDB" id="A0A6H0S0Y3"/>
<evidence type="ECO:0000313" key="1">
    <source>
        <dbReference type="EMBL" id="QIV79697.1"/>
    </source>
</evidence>
<evidence type="ECO:0000313" key="2">
    <source>
        <dbReference type="Proteomes" id="UP000501849"/>
    </source>
</evidence>
<organism evidence="1 2">
    <name type="scientific">Mycolicibacterium frederiksbergense</name>
    <dbReference type="NCBI Taxonomy" id="117567"/>
    <lineage>
        <taxon>Bacteria</taxon>
        <taxon>Bacillati</taxon>
        <taxon>Actinomycetota</taxon>
        <taxon>Actinomycetes</taxon>
        <taxon>Mycobacteriales</taxon>
        <taxon>Mycobacteriaceae</taxon>
        <taxon>Mycolicibacterium</taxon>
    </lineage>
</organism>